<evidence type="ECO:0000313" key="1">
    <source>
        <dbReference type="EMBL" id="CAF3986302.1"/>
    </source>
</evidence>
<proteinExistence type="predicted"/>
<reference evidence="1" key="1">
    <citation type="submission" date="2021-02" db="EMBL/GenBank/DDBJ databases">
        <authorList>
            <person name="Nowell W R."/>
        </authorList>
    </citation>
    <scope>NUCLEOTIDE SEQUENCE</scope>
</reference>
<dbReference type="Proteomes" id="UP000663881">
    <property type="component" value="Unassembled WGS sequence"/>
</dbReference>
<feature type="non-terminal residue" evidence="1">
    <location>
        <position position="1"/>
    </location>
</feature>
<sequence length="51" mass="5722">TLSGASHLFVYYFQNQTHYGINEGSFTSINYAYIGLSTAHIEFCAWDRGGL</sequence>
<accession>A0A819MUS3</accession>
<gene>
    <name evidence="1" type="ORF">OKA104_LOCUS28955</name>
</gene>
<organism evidence="1 2">
    <name type="scientific">Adineta steineri</name>
    <dbReference type="NCBI Taxonomy" id="433720"/>
    <lineage>
        <taxon>Eukaryota</taxon>
        <taxon>Metazoa</taxon>
        <taxon>Spiralia</taxon>
        <taxon>Gnathifera</taxon>
        <taxon>Rotifera</taxon>
        <taxon>Eurotatoria</taxon>
        <taxon>Bdelloidea</taxon>
        <taxon>Adinetida</taxon>
        <taxon>Adinetidae</taxon>
        <taxon>Adineta</taxon>
    </lineage>
</organism>
<comment type="caution">
    <text evidence="1">The sequence shown here is derived from an EMBL/GenBank/DDBJ whole genome shotgun (WGS) entry which is preliminary data.</text>
</comment>
<name>A0A819MUS3_9BILA</name>
<dbReference type="EMBL" id="CAJOAY010002879">
    <property type="protein sequence ID" value="CAF3986302.1"/>
    <property type="molecule type" value="Genomic_DNA"/>
</dbReference>
<evidence type="ECO:0000313" key="2">
    <source>
        <dbReference type="Proteomes" id="UP000663881"/>
    </source>
</evidence>
<protein>
    <submittedName>
        <fullName evidence="1">Uncharacterized protein</fullName>
    </submittedName>
</protein>
<dbReference type="AlphaFoldDB" id="A0A819MUS3"/>